<sequence>MAGIFGALCPCILLCNISNRLGEGYLFPCCCGNVAPLALRAKVRYERNIQMDRELKAAGK</sequence>
<dbReference type="AlphaFoldDB" id="A0AAD9Q9F7"/>
<accession>A0AAD9Q9F7</accession>
<reference evidence="1" key="1">
    <citation type="journal article" date="2023" name="G3 (Bethesda)">
        <title>Whole genome assembly and annotation of the endangered Caribbean coral Acropora cervicornis.</title>
        <authorList>
            <person name="Selwyn J.D."/>
            <person name="Vollmer S.V."/>
        </authorList>
    </citation>
    <scope>NUCLEOTIDE SEQUENCE</scope>
    <source>
        <strain evidence="1">K2</strain>
    </source>
</reference>
<evidence type="ECO:0000313" key="1">
    <source>
        <dbReference type="EMBL" id="KAK2557098.1"/>
    </source>
</evidence>
<reference evidence="1" key="2">
    <citation type="journal article" date="2023" name="Science">
        <title>Genomic signatures of disease resistance in endangered staghorn corals.</title>
        <authorList>
            <person name="Vollmer S.V."/>
            <person name="Selwyn J.D."/>
            <person name="Despard B.A."/>
            <person name="Roesel C.L."/>
        </authorList>
    </citation>
    <scope>NUCLEOTIDE SEQUENCE</scope>
    <source>
        <strain evidence="1">K2</strain>
    </source>
</reference>
<dbReference type="Proteomes" id="UP001249851">
    <property type="component" value="Unassembled WGS sequence"/>
</dbReference>
<keyword evidence="2" id="KW-1185">Reference proteome</keyword>
<name>A0AAD9Q9F7_ACRCE</name>
<organism evidence="1 2">
    <name type="scientific">Acropora cervicornis</name>
    <name type="common">Staghorn coral</name>
    <dbReference type="NCBI Taxonomy" id="6130"/>
    <lineage>
        <taxon>Eukaryota</taxon>
        <taxon>Metazoa</taxon>
        <taxon>Cnidaria</taxon>
        <taxon>Anthozoa</taxon>
        <taxon>Hexacorallia</taxon>
        <taxon>Scleractinia</taxon>
        <taxon>Astrocoeniina</taxon>
        <taxon>Acroporidae</taxon>
        <taxon>Acropora</taxon>
    </lineage>
</organism>
<protein>
    <submittedName>
        <fullName evidence="1">Uncharacterized protein</fullName>
    </submittedName>
</protein>
<comment type="caution">
    <text evidence="1">The sequence shown here is derived from an EMBL/GenBank/DDBJ whole genome shotgun (WGS) entry which is preliminary data.</text>
</comment>
<evidence type="ECO:0000313" key="2">
    <source>
        <dbReference type="Proteomes" id="UP001249851"/>
    </source>
</evidence>
<proteinExistence type="predicted"/>
<gene>
    <name evidence="1" type="ORF">P5673_020569</name>
</gene>
<dbReference type="EMBL" id="JARQWQ010000051">
    <property type="protein sequence ID" value="KAK2557098.1"/>
    <property type="molecule type" value="Genomic_DNA"/>
</dbReference>